<reference evidence="1 2" key="1">
    <citation type="submission" date="2024-11" db="EMBL/GenBank/DDBJ databases">
        <authorList>
            <person name="Lucas J.A."/>
        </authorList>
    </citation>
    <scope>NUCLEOTIDE SEQUENCE [LARGE SCALE GENOMIC DNA]</scope>
    <source>
        <strain evidence="1 2">Z 5.4</strain>
    </source>
</reference>
<keyword evidence="2" id="KW-1185">Reference proteome</keyword>
<dbReference type="RefSeq" id="WP_406583731.1">
    <property type="nucleotide sequence ID" value="NZ_JBJHQH010000042.1"/>
</dbReference>
<gene>
    <name evidence="1" type="ORF">ACJEBI_28310</name>
</gene>
<dbReference type="EMBL" id="JBJHQH010000042">
    <property type="protein sequence ID" value="MFK9095340.1"/>
    <property type="molecule type" value="Genomic_DNA"/>
</dbReference>
<comment type="caution">
    <text evidence="1">The sequence shown here is derived from an EMBL/GenBank/DDBJ whole genome shotgun (WGS) entry which is preliminary data.</text>
</comment>
<evidence type="ECO:0000313" key="2">
    <source>
        <dbReference type="Proteomes" id="UP001623041"/>
    </source>
</evidence>
<protein>
    <submittedName>
        <fullName evidence="1">Uncharacterized protein</fullName>
    </submittedName>
</protein>
<dbReference type="Proteomes" id="UP001623041">
    <property type="component" value="Unassembled WGS sequence"/>
</dbReference>
<organism evidence="1 2">
    <name type="scientific">Bacillus salipaludis</name>
    <dbReference type="NCBI Taxonomy" id="2547811"/>
    <lineage>
        <taxon>Bacteria</taxon>
        <taxon>Bacillati</taxon>
        <taxon>Bacillota</taxon>
        <taxon>Bacilli</taxon>
        <taxon>Bacillales</taxon>
        <taxon>Bacillaceae</taxon>
        <taxon>Bacillus</taxon>
    </lineage>
</organism>
<evidence type="ECO:0000313" key="1">
    <source>
        <dbReference type="EMBL" id="MFK9095340.1"/>
    </source>
</evidence>
<accession>A0ABW8RT34</accession>
<proteinExistence type="predicted"/>
<sequence>MINKPEAHGNEWSEVRQHFSERCVLVKAIKSETRGKERVIEEMSVIDDFENGNGVWKVYKKHYAENQSRELYIFHTNNEAIKVIEQPCIGGRRRV</sequence>
<name>A0ABW8RT34_9BACI</name>